<protein>
    <submittedName>
        <fullName evidence="10">Methyl-accepting chemotaxis protein</fullName>
    </submittedName>
</protein>
<organism evidence="10 11">
    <name type="scientific">Gynuella sunshinyii YC6258</name>
    <dbReference type="NCBI Taxonomy" id="1445510"/>
    <lineage>
        <taxon>Bacteria</taxon>
        <taxon>Pseudomonadati</taxon>
        <taxon>Pseudomonadota</taxon>
        <taxon>Gammaproteobacteria</taxon>
        <taxon>Oceanospirillales</taxon>
        <taxon>Saccharospirillaceae</taxon>
        <taxon>Gynuella</taxon>
    </lineage>
</organism>
<dbReference type="SMART" id="SM00283">
    <property type="entry name" value="MA"/>
    <property type="match status" value="1"/>
</dbReference>
<dbReference type="InterPro" id="IPR004089">
    <property type="entry name" value="MCPsignal_dom"/>
</dbReference>
<keyword evidence="2" id="KW-0812">Transmembrane</keyword>
<keyword evidence="5 6" id="KW-0807">Transducer</keyword>
<evidence type="ECO:0000256" key="1">
    <source>
        <dbReference type="ARBA" id="ARBA00004141"/>
    </source>
</evidence>
<dbReference type="GO" id="GO:0006935">
    <property type="term" value="P:chemotaxis"/>
    <property type="evidence" value="ECO:0007669"/>
    <property type="project" value="UniProtKB-ARBA"/>
</dbReference>
<dbReference type="HOGENOM" id="CLU_000445_107_26_6"/>
<evidence type="ECO:0000256" key="2">
    <source>
        <dbReference type="ARBA" id="ARBA00022692"/>
    </source>
</evidence>
<sequence length="444" mass="49414">MLKIFQNSSDTKQLLDDLQRFKDLVEQSSPVIEFDVNGKVITANAMFQALSGYSLAELSGMTHQQLYRAGFSSEDEYRSYWRQVCQGNTKSSHRQLQVKGDRKLWVSSVIIPSKGPDNRVVKLFEINTDVTALADMADIRLKAKLEAFDRSNAIIEFSPTGEVLTANKNFLETMGYRLEEIAGKHHRMFCDNEYVASDEYRHFWSRLSRGEYVRSRFKRLGKHDRVVWLEASYNPVFDEHGKVVKVVKLATDITENVAQSELEAQNASRAYHIASETERVAEHGTEVIQSAAQEMKNIAESISQSADVVAELGRQSGEITAIVNTIRGIADQTNLLALNAAIEAARAGDQGRGFAVVADEVRQLAGRTSQSTQEISTMIEKMQSGTDTAIKSMNSCQNQAQHGVDLATQAGAVIIQIRDGAKDAVEAVSMFADVMDERDAVNYR</sequence>
<dbReference type="CDD" id="cd11386">
    <property type="entry name" value="MCP_signal"/>
    <property type="match status" value="1"/>
</dbReference>
<evidence type="ECO:0000256" key="4">
    <source>
        <dbReference type="ARBA" id="ARBA00023136"/>
    </source>
</evidence>
<dbReference type="InterPro" id="IPR013656">
    <property type="entry name" value="PAS_4"/>
</dbReference>
<dbReference type="CDD" id="cd00130">
    <property type="entry name" value="PAS"/>
    <property type="match status" value="2"/>
</dbReference>
<dbReference type="Pfam" id="PF08448">
    <property type="entry name" value="PAS_4"/>
    <property type="match status" value="1"/>
</dbReference>
<dbReference type="AlphaFoldDB" id="A0A0C5VSN0"/>
<dbReference type="EMBL" id="CP007142">
    <property type="protein sequence ID" value="AJQ93279.1"/>
    <property type="molecule type" value="Genomic_DNA"/>
</dbReference>
<dbReference type="PROSITE" id="PS50113">
    <property type="entry name" value="PAC"/>
    <property type="match status" value="1"/>
</dbReference>
<evidence type="ECO:0000313" key="10">
    <source>
        <dbReference type="EMBL" id="AJQ93279.1"/>
    </source>
</evidence>
<keyword evidence="3" id="KW-1133">Transmembrane helix</keyword>
<dbReference type="InterPro" id="IPR001610">
    <property type="entry name" value="PAC"/>
</dbReference>
<dbReference type="KEGG" id="gsn:YC6258_01231"/>
<evidence type="ECO:0000256" key="3">
    <source>
        <dbReference type="ARBA" id="ARBA00022989"/>
    </source>
</evidence>
<dbReference type="Pfam" id="PF00015">
    <property type="entry name" value="MCPsignal"/>
    <property type="match status" value="1"/>
</dbReference>
<dbReference type="Gene3D" id="3.30.450.20">
    <property type="entry name" value="PAS domain"/>
    <property type="match status" value="2"/>
</dbReference>
<proteinExistence type="predicted"/>
<dbReference type="Proteomes" id="UP000032266">
    <property type="component" value="Chromosome"/>
</dbReference>
<reference evidence="10 11" key="1">
    <citation type="submission" date="2014-01" db="EMBL/GenBank/DDBJ databases">
        <title>Full genme sequencing of cellulolytic bacterium Gynuella sunshinyii YC6258T gen. nov., sp. nov.</title>
        <authorList>
            <person name="Khan H."/>
            <person name="Chung E.J."/>
            <person name="Chung Y.R."/>
        </authorList>
    </citation>
    <scope>NUCLEOTIDE SEQUENCE [LARGE SCALE GENOMIC DNA]</scope>
    <source>
        <strain evidence="10 11">YC6258</strain>
    </source>
</reference>
<feature type="domain" description="PAC" evidence="9">
    <location>
        <begin position="211"/>
        <end position="265"/>
    </location>
</feature>
<evidence type="ECO:0000259" key="7">
    <source>
        <dbReference type="PROSITE" id="PS50111"/>
    </source>
</evidence>
<dbReference type="SUPFAM" id="SSF58104">
    <property type="entry name" value="Methyl-accepting chemotaxis protein (MCP) signaling domain"/>
    <property type="match status" value="1"/>
</dbReference>
<keyword evidence="11" id="KW-1185">Reference proteome</keyword>
<dbReference type="InterPro" id="IPR013655">
    <property type="entry name" value="PAS_fold_3"/>
</dbReference>
<dbReference type="InterPro" id="IPR035965">
    <property type="entry name" value="PAS-like_dom_sf"/>
</dbReference>
<evidence type="ECO:0000313" key="11">
    <source>
        <dbReference type="Proteomes" id="UP000032266"/>
    </source>
</evidence>
<dbReference type="PROSITE" id="PS50111">
    <property type="entry name" value="CHEMOTAXIS_TRANSDUC_2"/>
    <property type="match status" value="1"/>
</dbReference>
<gene>
    <name evidence="10" type="ORF">YC6258_01231</name>
</gene>
<dbReference type="NCBIfam" id="TIGR00229">
    <property type="entry name" value="sensory_box"/>
    <property type="match status" value="2"/>
</dbReference>
<evidence type="ECO:0000259" key="8">
    <source>
        <dbReference type="PROSITE" id="PS50112"/>
    </source>
</evidence>
<feature type="domain" description="PAS" evidence="8">
    <location>
        <begin position="17"/>
        <end position="60"/>
    </location>
</feature>
<dbReference type="OrthoDB" id="9765776at2"/>
<comment type="subcellular location">
    <subcellularLocation>
        <location evidence="1">Membrane</location>
        <topology evidence="1">Multi-pass membrane protein</topology>
    </subcellularLocation>
</comment>
<dbReference type="Pfam" id="PF08447">
    <property type="entry name" value="PAS_3"/>
    <property type="match status" value="1"/>
</dbReference>
<dbReference type="PATRIC" id="fig|1445510.3.peg.1201"/>
<dbReference type="InterPro" id="IPR000014">
    <property type="entry name" value="PAS"/>
</dbReference>
<accession>A0A0C5VSN0</accession>
<evidence type="ECO:0000256" key="6">
    <source>
        <dbReference type="PROSITE-ProRule" id="PRU00284"/>
    </source>
</evidence>
<dbReference type="Gene3D" id="1.10.287.950">
    <property type="entry name" value="Methyl-accepting chemotaxis protein"/>
    <property type="match status" value="1"/>
</dbReference>
<dbReference type="SMART" id="SM00086">
    <property type="entry name" value="PAC"/>
    <property type="match status" value="1"/>
</dbReference>
<feature type="domain" description="PAS" evidence="8">
    <location>
        <begin position="137"/>
        <end position="184"/>
    </location>
</feature>
<dbReference type="SUPFAM" id="SSF55785">
    <property type="entry name" value="PYP-like sensor domain (PAS domain)"/>
    <property type="match status" value="2"/>
</dbReference>
<dbReference type="PANTHER" id="PTHR32089">
    <property type="entry name" value="METHYL-ACCEPTING CHEMOTAXIS PROTEIN MCPB"/>
    <property type="match status" value="1"/>
</dbReference>
<keyword evidence="4" id="KW-0472">Membrane</keyword>
<dbReference type="InterPro" id="IPR000700">
    <property type="entry name" value="PAS-assoc_C"/>
</dbReference>
<name>A0A0C5VSN0_9GAMM</name>
<dbReference type="STRING" id="1445510.YC6258_01231"/>
<evidence type="ECO:0000256" key="5">
    <source>
        <dbReference type="ARBA" id="ARBA00023224"/>
    </source>
</evidence>
<dbReference type="GO" id="GO:0007165">
    <property type="term" value="P:signal transduction"/>
    <property type="evidence" value="ECO:0007669"/>
    <property type="project" value="UniProtKB-KW"/>
</dbReference>
<dbReference type="PROSITE" id="PS50112">
    <property type="entry name" value="PAS"/>
    <property type="match status" value="2"/>
</dbReference>
<dbReference type="RefSeq" id="WP_052830080.1">
    <property type="nucleotide sequence ID" value="NZ_CP007142.1"/>
</dbReference>
<dbReference type="PANTHER" id="PTHR32089:SF119">
    <property type="entry name" value="METHYL-ACCEPTING CHEMOTAXIS PROTEIN CTPL"/>
    <property type="match status" value="1"/>
</dbReference>
<evidence type="ECO:0000259" key="9">
    <source>
        <dbReference type="PROSITE" id="PS50113"/>
    </source>
</evidence>
<dbReference type="GO" id="GO:0016020">
    <property type="term" value="C:membrane"/>
    <property type="evidence" value="ECO:0007669"/>
    <property type="project" value="UniProtKB-SubCell"/>
</dbReference>
<feature type="domain" description="Methyl-accepting transducer" evidence="7">
    <location>
        <begin position="245"/>
        <end position="444"/>
    </location>
</feature>